<feature type="compositionally biased region" description="Gly residues" evidence="1">
    <location>
        <begin position="392"/>
        <end position="402"/>
    </location>
</feature>
<comment type="caution">
    <text evidence="2">The sequence shown here is derived from an EMBL/GenBank/DDBJ whole genome shotgun (WGS) entry which is preliminary data.</text>
</comment>
<reference evidence="2" key="1">
    <citation type="journal article" date="2020" name="bioRxiv">
        <title>Comparative genomics of Chlamydomonas.</title>
        <authorList>
            <person name="Craig R.J."/>
            <person name="Hasan A.R."/>
            <person name="Ness R.W."/>
            <person name="Keightley P.D."/>
        </authorList>
    </citation>
    <scope>NUCLEOTIDE SEQUENCE</scope>
    <source>
        <strain evidence="2">SAG 7.73</strain>
    </source>
</reference>
<feature type="region of interest" description="Disordered" evidence="1">
    <location>
        <begin position="214"/>
        <end position="244"/>
    </location>
</feature>
<dbReference type="AlphaFoldDB" id="A0A835WEN6"/>
<evidence type="ECO:0000313" key="2">
    <source>
        <dbReference type="EMBL" id="KAG2446006.1"/>
    </source>
</evidence>
<evidence type="ECO:0000313" key="3">
    <source>
        <dbReference type="Proteomes" id="UP000650467"/>
    </source>
</evidence>
<keyword evidence="3" id="KW-1185">Reference proteome</keyword>
<name>A0A835WEN6_CHLIN</name>
<protein>
    <submittedName>
        <fullName evidence="2">Uncharacterized protein</fullName>
    </submittedName>
</protein>
<organism evidence="2 3">
    <name type="scientific">Chlamydomonas incerta</name>
    <dbReference type="NCBI Taxonomy" id="51695"/>
    <lineage>
        <taxon>Eukaryota</taxon>
        <taxon>Viridiplantae</taxon>
        <taxon>Chlorophyta</taxon>
        <taxon>core chlorophytes</taxon>
        <taxon>Chlorophyceae</taxon>
        <taxon>CS clade</taxon>
        <taxon>Chlamydomonadales</taxon>
        <taxon>Chlamydomonadaceae</taxon>
        <taxon>Chlamydomonas</taxon>
    </lineage>
</organism>
<accession>A0A835WEN6</accession>
<sequence>MSSAEPHDSEGATAAHEGAAAEVQPGPGANPPTANGNGNGSSASHAPAAGASPPATVTLPPPGYVLVTLRLEGQEQPALLNLPVEVLPAHSFMDVCAAALARVPEVPAGHCLQGAFLESGGARLPLQDLHAPARAVLRAFGPGAGLVFQVGGPAAAAGGGKRLAKVVPRRQRTWPRQLARAAIGVAKFVLAVEAAALLRGGALSALRRLRRGGAESASSSSGSASDSPRGGGARRGGRRRGLGGETEAALEAVAAYVTGQGELGDLAAFRPELVVGALQAMDTEVLEQLEVADVAETRAAVREMVAQFRRDHEAAMAAAAAAEQQQQQQQAQPQQQGEEPAGASPSGRQQRPGAGRAGGRPGAQAAAGEEAEKDGAAAEPLPGFGPAKSTAGSGGARGLSGK</sequence>
<dbReference type="EMBL" id="JAEHOC010000001">
    <property type="protein sequence ID" value="KAG2446006.1"/>
    <property type="molecule type" value="Genomic_DNA"/>
</dbReference>
<feature type="region of interest" description="Disordered" evidence="1">
    <location>
        <begin position="318"/>
        <end position="402"/>
    </location>
</feature>
<dbReference type="OrthoDB" id="548726at2759"/>
<proteinExistence type="predicted"/>
<dbReference type="Proteomes" id="UP000650467">
    <property type="component" value="Unassembled WGS sequence"/>
</dbReference>
<evidence type="ECO:0000256" key="1">
    <source>
        <dbReference type="SAM" id="MobiDB-lite"/>
    </source>
</evidence>
<feature type="compositionally biased region" description="Low complexity" evidence="1">
    <location>
        <begin position="318"/>
        <end position="354"/>
    </location>
</feature>
<feature type="region of interest" description="Disordered" evidence="1">
    <location>
        <begin position="1"/>
        <end position="57"/>
    </location>
</feature>
<feature type="compositionally biased region" description="Low complexity" evidence="1">
    <location>
        <begin position="11"/>
        <end position="55"/>
    </location>
</feature>
<feature type="compositionally biased region" description="Basic and acidic residues" evidence="1">
    <location>
        <begin position="1"/>
        <end position="10"/>
    </location>
</feature>
<gene>
    <name evidence="2" type="ORF">HXX76_000609</name>
</gene>
<feature type="compositionally biased region" description="Low complexity" evidence="1">
    <location>
        <begin position="214"/>
        <end position="228"/>
    </location>
</feature>